<feature type="region of interest" description="Disordered" evidence="7">
    <location>
        <begin position="56"/>
        <end position="122"/>
    </location>
</feature>
<evidence type="ECO:0000256" key="2">
    <source>
        <dbReference type="ARBA" id="ARBA00005313"/>
    </source>
</evidence>
<dbReference type="Gene3D" id="3.40.50.10130">
    <property type="match status" value="1"/>
</dbReference>
<dbReference type="InterPro" id="IPR042530">
    <property type="entry name" value="EME1/EME2_C"/>
</dbReference>
<dbReference type="GO" id="GO:0031573">
    <property type="term" value="P:mitotic intra-S DNA damage checkpoint signaling"/>
    <property type="evidence" value="ECO:0007669"/>
    <property type="project" value="TreeGrafter"/>
</dbReference>
<feature type="domain" description="ERCC4" evidence="8">
    <location>
        <begin position="125"/>
        <end position="382"/>
    </location>
</feature>
<keyword evidence="3" id="KW-0227">DNA damage</keyword>
<dbReference type="GO" id="GO:0048476">
    <property type="term" value="C:Holliday junction resolvase complex"/>
    <property type="evidence" value="ECO:0007669"/>
    <property type="project" value="InterPro"/>
</dbReference>
<dbReference type="PANTHER" id="PTHR21077">
    <property type="entry name" value="EME1 PROTEIN"/>
    <property type="match status" value="1"/>
</dbReference>
<protein>
    <recommendedName>
        <fullName evidence="8">ERCC4 domain-containing protein</fullName>
    </recommendedName>
</protein>
<comment type="similarity">
    <text evidence="2">Belongs to the EME1/MMS4 family.</text>
</comment>
<dbReference type="GO" id="GO:0006302">
    <property type="term" value="P:double-strand break repair"/>
    <property type="evidence" value="ECO:0007669"/>
    <property type="project" value="TreeGrafter"/>
</dbReference>
<dbReference type="GO" id="GO:0031297">
    <property type="term" value="P:replication fork processing"/>
    <property type="evidence" value="ECO:0007669"/>
    <property type="project" value="TreeGrafter"/>
</dbReference>
<dbReference type="SMART" id="SM00891">
    <property type="entry name" value="ERCC4"/>
    <property type="match status" value="1"/>
</dbReference>
<dbReference type="Pfam" id="PF02732">
    <property type="entry name" value="ERCC4"/>
    <property type="match status" value="1"/>
</dbReference>
<feature type="region of interest" description="Disordered" evidence="7">
    <location>
        <begin position="246"/>
        <end position="265"/>
    </location>
</feature>
<evidence type="ECO:0000256" key="1">
    <source>
        <dbReference type="ARBA" id="ARBA00004123"/>
    </source>
</evidence>
<dbReference type="InterPro" id="IPR006166">
    <property type="entry name" value="ERCC4_domain"/>
</dbReference>
<dbReference type="AlphaFoldDB" id="A0AAV7B1I9"/>
<keyword evidence="10" id="KW-1185">Reference proteome</keyword>
<name>A0AAV7B1I9_ENGPU</name>
<comment type="subcellular location">
    <subcellularLocation>
        <location evidence="1">Nucleus</location>
    </subcellularLocation>
</comment>
<comment type="caution">
    <text evidence="9">The sequence shown here is derived from an EMBL/GenBank/DDBJ whole genome shotgun (WGS) entry which is preliminary data.</text>
</comment>
<dbReference type="Proteomes" id="UP000824782">
    <property type="component" value="Unassembled WGS sequence"/>
</dbReference>
<proteinExistence type="inferred from homology"/>
<gene>
    <name evidence="9" type="ORF">GDO81_012666</name>
</gene>
<dbReference type="EMBL" id="WNYA01000006">
    <property type="protein sequence ID" value="KAG8565013.1"/>
    <property type="molecule type" value="Genomic_DNA"/>
</dbReference>
<dbReference type="GO" id="GO:0000712">
    <property type="term" value="P:resolution of meiotic recombination intermediates"/>
    <property type="evidence" value="ECO:0007669"/>
    <property type="project" value="TreeGrafter"/>
</dbReference>
<dbReference type="GO" id="GO:0008821">
    <property type="term" value="F:crossover junction DNA endonuclease activity"/>
    <property type="evidence" value="ECO:0007669"/>
    <property type="project" value="TreeGrafter"/>
</dbReference>
<dbReference type="FunFam" id="1.10.150.670:FF:000002">
    <property type="entry name" value="Crossover junction endonuclease EME1"/>
    <property type="match status" value="1"/>
</dbReference>
<evidence type="ECO:0000313" key="9">
    <source>
        <dbReference type="EMBL" id="KAG8565013.1"/>
    </source>
</evidence>
<feature type="compositionally biased region" description="Basic and acidic residues" evidence="7">
    <location>
        <begin position="246"/>
        <end position="257"/>
    </location>
</feature>
<keyword evidence="5" id="KW-0234">DNA repair</keyword>
<feature type="compositionally biased region" description="Pro residues" evidence="7">
    <location>
        <begin position="89"/>
        <end position="101"/>
    </location>
</feature>
<evidence type="ECO:0000259" key="8">
    <source>
        <dbReference type="SMART" id="SM00891"/>
    </source>
</evidence>
<dbReference type="InterPro" id="IPR033310">
    <property type="entry name" value="Mms4/EME1/EME2"/>
</dbReference>
<dbReference type="GO" id="GO:0005634">
    <property type="term" value="C:nucleus"/>
    <property type="evidence" value="ECO:0007669"/>
    <property type="project" value="UniProtKB-SubCell"/>
</dbReference>
<evidence type="ECO:0000256" key="5">
    <source>
        <dbReference type="ARBA" id="ARBA00023204"/>
    </source>
</evidence>
<evidence type="ECO:0000256" key="3">
    <source>
        <dbReference type="ARBA" id="ARBA00022763"/>
    </source>
</evidence>
<accession>A0AAV7B1I9</accession>
<dbReference type="Pfam" id="PF21292">
    <property type="entry name" value="EME1-MUS81_C"/>
    <property type="match status" value="1"/>
</dbReference>
<keyword evidence="6" id="KW-0539">Nucleus</keyword>
<sequence length="435" mass="48452">MSRSLDASDPEELPRVPFLAPTARSADVIMVLSSSDSEDDQLPDIPLLQRVRLQPAGAAVPRLVPLKSTASRDPPRKPPAQLRTASHQPPAPAEQPVPPPRAAASRDPPKVSQPKKGKKSQEVLTVHIDTVLLQDGSGGQVLSALQAQETPCVIQSQPLPRSITWSRAGETPEGDPFCQEEAEILVLVPAEDFVTMVENSKTEASHNTLHSFVASIMDNKSRAIPTLVVMELEKYFKNQKTKGRKKLQEAVRGDAGKGQKRKRKEELPQLSRVDVEEALMVLQLHTDVHVWFLETWKEFSDFVCMFSKAMAEAPTKRQRDNSSFSFYLDGEWAGGVKVERCGKGHLEVWKRQIQQFNRVSVEVASAVVAVYPSPQLLLKAYRRCRTDSERYNLLSDILVRRGEGVTSTSRRVGPELSKRIYLQLTSTEPELSLDI</sequence>
<dbReference type="PANTHER" id="PTHR21077:SF7">
    <property type="entry name" value="CROSSOVER JUNCTION ENDONUCLEASE EME1"/>
    <property type="match status" value="1"/>
</dbReference>
<organism evidence="9 10">
    <name type="scientific">Engystomops pustulosus</name>
    <name type="common">Tungara frog</name>
    <name type="synonym">Physalaemus pustulosus</name>
    <dbReference type="NCBI Taxonomy" id="76066"/>
    <lineage>
        <taxon>Eukaryota</taxon>
        <taxon>Metazoa</taxon>
        <taxon>Chordata</taxon>
        <taxon>Craniata</taxon>
        <taxon>Vertebrata</taxon>
        <taxon>Euteleostomi</taxon>
        <taxon>Amphibia</taxon>
        <taxon>Batrachia</taxon>
        <taxon>Anura</taxon>
        <taxon>Neobatrachia</taxon>
        <taxon>Hyloidea</taxon>
        <taxon>Leptodactylidae</taxon>
        <taxon>Leiuperinae</taxon>
        <taxon>Engystomops</taxon>
    </lineage>
</organism>
<keyword evidence="4" id="KW-0233">DNA recombination</keyword>
<reference evidence="9" key="1">
    <citation type="thesis" date="2020" institute="ProQuest LLC" country="789 East Eisenhower Parkway, Ann Arbor, MI, USA">
        <title>Comparative Genomics and Chromosome Evolution.</title>
        <authorList>
            <person name="Mudd A.B."/>
        </authorList>
    </citation>
    <scope>NUCLEOTIDE SEQUENCE</scope>
    <source>
        <strain evidence="9">237g6f4</strain>
        <tissue evidence="9">Blood</tissue>
    </source>
</reference>
<dbReference type="Gene3D" id="1.10.150.670">
    <property type="entry name" value="Crossover junction endonuclease EME1, DNA-binding domain"/>
    <property type="match status" value="1"/>
</dbReference>
<evidence type="ECO:0000256" key="4">
    <source>
        <dbReference type="ARBA" id="ARBA00023172"/>
    </source>
</evidence>
<evidence type="ECO:0000256" key="6">
    <source>
        <dbReference type="ARBA" id="ARBA00023242"/>
    </source>
</evidence>
<evidence type="ECO:0000313" key="10">
    <source>
        <dbReference type="Proteomes" id="UP000824782"/>
    </source>
</evidence>
<dbReference type="GO" id="GO:0003677">
    <property type="term" value="F:DNA binding"/>
    <property type="evidence" value="ECO:0007669"/>
    <property type="project" value="InterPro"/>
</dbReference>
<feature type="region of interest" description="Disordered" evidence="7">
    <location>
        <begin position="1"/>
        <end position="20"/>
    </location>
</feature>
<evidence type="ECO:0000256" key="7">
    <source>
        <dbReference type="SAM" id="MobiDB-lite"/>
    </source>
</evidence>